<dbReference type="Proteomes" id="UP001164743">
    <property type="component" value="Chromosome 17A"/>
</dbReference>
<dbReference type="GeneID" id="77805247"/>
<evidence type="ECO:0000313" key="2">
    <source>
        <dbReference type="Proteomes" id="UP001164743"/>
    </source>
</evidence>
<name>A0ABY7D869_9BASI</name>
<protein>
    <recommendedName>
        <fullName evidence="3">Thiaminase-2/PQQC domain-containing protein</fullName>
    </recommendedName>
</protein>
<accession>A0ABY7D869</accession>
<gene>
    <name evidence="1" type="ORF">PtA15_17A255</name>
</gene>
<organism evidence="1 2">
    <name type="scientific">Puccinia triticina</name>
    <dbReference type="NCBI Taxonomy" id="208348"/>
    <lineage>
        <taxon>Eukaryota</taxon>
        <taxon>Fungi</taxon>
        <taxon>Dikarya</taxon>
        <taxon>Basidiomycota</taxon>
        <taxon>Pucciniomycotina</taxon>
        <taxon>Pucciniomycetes</taxon>
        <taxon>Pucciniales</taxon>
        <taxon>Pucciniaceae</taxon>
        <taxon>Puccinia</taxon>
    </lineage>
</organism>
<dbReference type="EMBL" id="CP110437">
    <property type="protein sequence ID" value="WAQ92773.1"/>
    <property type="molecule type" value="Genomic_DNA"/>
</dbReference>
<keyword evidence="2" id="KW-1185">Reference proteome</keyword>
<evidence type="ECO:0008006" key="3">
    <source>
        <dbReference type="Google" id="ProtNLM"/>
    </source>
</evidence>
<evidence type="ECO:0000313" key="1">
    <source>
        <dbReference type="EMBL" id="WAQ92773.1"/>
    </source>
</evidence>
<sequence>MHDTNFYARAVWNSCILNTLSYLYKYHLIPAESEESFQGSLRNPVFLKWLAMESHGRFVLDVRYWSKFPGNLEEVEFLQNHPLLSSVAEIFNGLGRREQDFVGFYRLKFVLESCYEWTLAYDGMDPNKFPIQAQWHLNFLKKMEKIVSKELQGQLTQSQYDEELASGFLEVKDDLMNLKNFLIRPVISPKYPEQWILQFLRFSFDILDYAQKKYGAKFTEQLGLNDRMDPSTLQYKRSFEFMKATRKLNVWMAIATGHTYFVLTQLKYHGRFVPYAWSEANFFWNKLLQSADAYEKTLVRGFSEDRAWKELISTNEVFDLTKAAWDHEIDLHMRIYQTFKKIASEKITGNDIDKLEMELCEKQKF</sequence>
<reference evidence="1" key="1">
    <citation type="submission" date="2022-10" db="EMBL/GenBank/DDBJ databases">
        <title>Puccinia triticina Genome sequencing and assembly.</title>
        <authorList>
            <person name="Li C."/>
        </authorList>
    </citation>
    <scope>NUCLEOTIDE SEQUENCE</scope>
    <source>
        <strain evidence="1">Pt15</strain>
    </source>
</reference>
<dbReference type="RefSeq" id="XP_053028328.1">
    <property type="nucleotide sequence ID" value="XM_053164352.1"/>
</dbReference>
<proteinExistence type="predicted"/>